<evidence type="ECO:0000313" key="3">
    <source>
        <dbReference type="Proteomes" id="UP000298030"/>
    </source>
</evidence>
<reference evidence="1 3" key="1">
    <citation type="journal article" date="2019" name="Nat. Ecol. Evol.">
        <title>Megaphylogeny resolves global patterns of mushroom evolution.</title>
        <authorList>
            <person name="Varga T."/>
            <person name="Krizsan K."/>
            <person name="Foldi C."/>
            <person name="Dima B."/>
            <person name="Sanchez-Garcia M."/>
            <person name="Sanchez-Ramirez S."/>
            <person name="Szollosi G.J."/>
            <person name="Szarkandi J.G."/>
            <person name="Papp V."/>
            <person name="Albert L."/>
            <person name="Andreopoulos W."/>
            <person name="Angelini C."/>
            <person name="Antonin V."/>
            <person name="Barry K.W."/>
            <person name="Bougher N.L."/>
            <person name="Buchanan P."/>
            <person name="Buyck B."/>
            <person name="Bense V."/>
            <person name="Catcheside P."/>
            <person name="Chovatia M."/>
            <person name="Cooper J."/>
            <person name="Damon W."/>
            <person name="Desjardin D."/>
            <person name="Finy P."/>
            <person name="Geml J."/>
            <person name="Haridas S."/>
            <person name="Hughes K."/>
            <person name="Justo A."/>
            <person name="Karasinski D."/>
            <person name="Kautmanova I."/>
            <person name="Kiss B."/>
            <person name="Kocsube S."/>
            <person name="Kotiranta H."/>
            <person name="LaButti K.M."/>
            <person name="Lechner B.E."/>
            <person name="Liimatainen K."/>
            <person name="Lipzen A."/>
            <person name="Lukacs Z."/>
            <person name="Mihaltcheva S."/>
            <person name="Morgado L.N."/>
            <person name="Niskanen T."/>
            <person name="Noordeloos M.E."/>
            <person name="Ohm R.A."/>
            <person name="Ortiz-Santana B."/>
            <person name="Ovrebo C."/>
            <person name="Racz N."/>
            <person name="Riley R."/>
            <person name="Savchenko A."/>
            <person name="Shiryaev A."/>
            <person name="Soop K."/>
            <person name="Spirin V."/>
            <person name="Szebenyi C."/>
            <person name="Tomsovsky M."/>
            <person name="Tulloss R.E."/>
            <person name="Uehling J."/>
            <person name="Grigoriev I.V."/>
            <person name="Vagvolgyi C."/>
            <person name="Papp T."/>
            <person name="Martin F.M."/>
            <person name="Miettinen O."/>
            <person name="Hibbett D.S."/>
            <person name="Nagy L.G."/>
        </authorList>
    </citation>
    <scope>NUCLEOTIDE SEQUENCE [LARGE SCALE GENOMIC DNA]</scope>
    <source>
        <strain evidence="1 3">FP101781</strain>
    </source>
</reference>
<proteinExistence type="predicted"/>
<sequence>MALATSGSSRWVLDYHSYQSHITGELPSADETFTEVLGCLNVLYNSQIHQSNGP</sequence>
<organism evidence="1 3">
    <name type="scientific">Coprinellus micaceus</name>
    <name type="common">Glistening ink-cap mushroom</name>
    <name type="synonym">Coprinus micaceus</name>
    <dbReference type="NCBI Taxonomy" id="71717"/>
    <lineage>
        <taxon>Eukaryota</taxon>
        <taxon>Fungi</taxon>
        <taxon>Dikarya</taxon>
        <taxon>Basidiomycota</taxon>
        <taxon>Agaricomycotina</taxon>
        <taxon>Agaricomycetes</taxon>
        <taxon>Agaricomycetidae</taxon>
        <taxon>Agaricales</taxon>
        <taxon>Agaricineae</taxon>
        <taxon>Psathyrellaceae</taxon>
        <taxon>Coprinellus</taxon>
    </lineage>
</organism>
<protein>
    <submittedName>
        <fullName evidence="1">Uncharacterized protein</fullName>
    </submittedName>
</protein>
<dbReference type="Proteomes" id="UP000298030">
    <property type="component" value="Unassembled WGS sequence"/>
</dbReference>
<evidence type="ECO:0000313" key="2">
    <source>
        <dbReference type="EMBL" id="TEB25104.1"/>
    </source>
</evidence>
<keyword evidence="3" id="KW-1185">Reference proteome</keyword>
<dbReference type="EMBL" id="QPFP01000438">
    <property type="protein sequence ID" value="TEB11986.1"/>
    <property type="molecule type" value="Genomic_DNA"/>
</dbReference>
<dbReference type="EMBL" id="QPFP01000060">
    <property type="protein sequence ID" value="TEB25104.1"/>
    <property type="molecule type" value="Genomic_DNA"/>
</dbReference>
<gene>
    <name evidence="2" type="ORF">FA13DRAFT_1738733</name>
    <name evidence="1" type="ORF">FA13DRAFT_1748590</name>
</gene>
<evidence type="ECO:0000313" key="1">
    <source>
        <dbReference type="EMBL" id="TEB11986.1"/>
    </source>
</evidence>
<name>A0A4Y7RTB1_COPMI</name>
<accession>A0A4Y7RTB1</accession>
<comment type="caution">
    <text evidence="1">The sequence shown here is derived from an EMBL/GenBank/DDBJ whole genome shotgun (WGS) entry which is preliminary data.</text>
</comment>
<dbReference type="AlphaFoldDB" id="A0A4Y7RTB1"/>